<gene>
    <name evidence="2" type="ORF">ABEB36_003125</name>
</gene>
<sequence length="170" mass="20223">MEFPAENNHQSELKSSQESLPTRPVPRPFSIEALMSDCGPKKVPDTAVLSWNLLPNEQFRHRRDFGTIRDTDSDNSLDLELAQDLSRSRKDGKYFIYSISKYVNFWRKLFQFCTNNLWHILSVIKCYNYLSFINKKVKAIKFDISTVHRFKKQLYKLDIWVVEKHYIKIQ</sequence>
<name>A0ABD1FB96_HYPHA</name>
<dbReference type="EMBL" id="JBDJPC010000002">
    <property type="protein sequence ID" value="KAL1513757.1"/>
    <property type="molecule type" value="Genomic_DNA"/>
</dbReference>
<protein>
    <submittedName>
        <fullName evidence="2">Uncharacterized protein</fullName>
    </submittedName>
</protein>
<feature type="region of interest" description="Disordered" evidence="1">
    <location>
        <begin position="1"/>
        <end position="27"/>
    </location>
</feature>
<accession>A0ABD1FB96</accession>
<dbReference type="AlphaFoldDB" id="A0ABD1FB96"/>
<evidence type="ECO:0000313" key="3">
    <source>
        <dbReference type="Proteomes" id="UP001566132"/>
    </source>
</evidence>
<keyword evidence="3" id="KW-1185">Reference proteome</keyword>
<feature type="compositionally biased region" description="Polar residues" evidence="1">
    <location>
        <begin position="7"/>
        <end position="20"/>
    </location>
</feature>
<comment type="caution">
    <text evidence="2">The sequence shown here is derived from an EMBL/GenBank/DDBJ whole genome shotgun (WGS) entry which is preliminary data.</text>
</comment>
<evidence type="ECO:0000313" key="2">
    <source>
        <dbReference type="EMBL" id="KAL1513757.1"/>
    </source>
</evidence>
<reference evidence="2 3" key="1">
    <citation type="submission" date="2024-05" db="EMBL/GenBank/DDBJ databases">
        <title>Genetic variation in Jamaican populations of the coffee berry borer (Hypothenemus hampei).</title>
        <authorList>
            <person name="Errbii M."/>
            <person name="Myrie A."/>
        </authorList>
    </citation>
    <scope>NUCLEOTIDE SEQUENCE [LARGE SCALE GENOMIC DNA]</scope>
    <source>
        <strain evidence="2">JA-Hopewell-2020-01-JO</strain>
        <tissue evidence="2">Whole body</tissue>
    </source>
</reference>
<organism evidence="2 3">
    <name type="scientific">Hypothenemus hampei</name>
    <name type="common">Coffee berry borer</name>
    <dbReference type="NCBI Taxonomy" id="57062"/>
    <lineage>
        <taxon>Eukaryota</taxon>
        <taxon>Metazoa</taxon>
        <taxon>Ecdysozoa</taxon>
        <taxon>Arthropoda</taxon>
        <taxon>Hexapoda</taxon>
        <taxon>Insecta</taxon>
        <taxon>Pterygota</taxon>
        <taxon>Neoptera</taxon>
        <taxon>Endopterygota</taxon>
        <taxon>Coleoptera</taxon>
        <taxon>Polyphaga</taxon>
        <taxon>Cucujiformia</taxon>
        <taxon>Curculionidae</taxon>
        <taxon>Scolytinae</taxon>
        <taxon>Hypothenemus</taxon>
    </lineage>
</organism>
<proteinExistence type="predicted"/>
<dbReference type="Proteomes" id="UP001566132">
    <property type="component" value="Unassembled WGS sequence"/>
</dbReference>
<evidence type="ECO:0000256" key="1">
    <source>
        <dbReference type="SAM" id="MobiDB-lite"/>
    </source>
</evidence>